<dbReference type="EMBL" id="VSSQ01059727">
    <property type="protein sequence ID" value="MPN13238.1"/>
    <property type="molecule type" value="Genomic_DNA"/>
</dbReference>
<comment type="caution">
    <text evidence="1">The sequence shown here is derived from an EMBL/GenBank/DDBJ whole genome shotgun (WGS) entry which is preliminary data.</text>
</comment>
<proteinExistence type="predicted"/>
<dbReference type="AlphaFoldDB" id="A0A645FFR8"/>
<organism evidence="1">
    <name type="scientific">bioreactor metagenome</name>
    <dbReference type="NCBI Taxonomy" id="1076179"/>
    <lineage>
        <taxon>unclassified sequences</taxon>
        <taxon>metagenomes</taxon>
        <taxon>ecological metagenomes</taxon>
    </lineage>
</organism>
<evidence type="ECO:0000313" key="1">
    <source>
        <dbReference type="EMBL" id="MPN13238.1"/>
    </source>
</evidence>
<sequence length="248" mass="28483">MPGKRLRIDRAHDFLTGARTQEPQMAHGGIIAGHIIPTELKSERLHGFLHVDRSGQRRHSVVGNDRDGKLLSVFPENLEHFPNVRFIKIQFFPDGFRVQQFEVKKGIQFRRINKVEVVFTILHEGFSQCEIVFFLVPPVGDMVTETGFLKEIRQITDRSHSIRDEKIVFLAIIEIFQTVERHLVKLKISGIAHDGPENPGNPAADASAVPRRFRMVRQRQELEDFKRRVLLIIIVKAEMPMLIRTASA</sequence>
<protein>
    <submittedName>
        <fullName evidence="1">Uncharacterized protein</fullName>
    </submittedName>
</protein>
<reference evidence="1" key="1">
    <citation type="submission" date="2019-08" db="EMBL/GenBank/DDBJ databases">
        <authorList>
            <person name="Kucharzyk K."/>
            <person name="Murdoch R.W."/>
            <person name="Higgins S."/>
            <person name="Loffler F."/>
        </authorList>
    </citation>
    <scope>NUCLEOTIDE SEQUENCE</scope>
</reference>
<name>A0A645FFR8_9ZZZZ</name>
<gene>
    <name evidence="1" type="ORF">SDC9_160559</name>
</gene>
<accession>A0A645FFR8</accession>